<organism evidence="1 2">
    <name type="scientific">Arthrobacter jiangjiafuii</name>
    <dbReference type="NCBI Taxonomy" id="2817475"/>
    <lineage>
        <taxon>Bacteria</taxon>
        <taxon>Bacillati</taxon>
        <taxon>Actinomycetota</taxon>
        <taxon>Actinomycetes</taxon>
        <taxon>Micrococcales</taxon>
        <taxon>Micrococcaceae</taxon>
        <taxon>Arthrobacter</taxon>
    </lineage>
</organism>
<reference evidence="1 2" key="1">
    <citation type="submission" date="2021-05" db="EMBL/GenBank/DDBJ databases">
        <title>Novel species in genus Arthrobacter.</title>
        <authorList>
            <person name="Zhang G."/>
        </authorList>
    </citation>
    <scope>NUCLEOTIDE SEQUENCE [LARGE SCALE GENOMIC DNA]</scope>
    <source>
        <strain evidence="2">zg-ZUI227</strain>
    </source>
</reference>
<accession>A0A975M657</accession>
<dbReference type="RefSeq" id="WP_210231757.1">
    <property type="nucleotide sequence ID" value="NZ_CP076022.1"/>
</dbReference>
<evidence type="ECO:0000313" key="1">
    <source>
        <dbReference type="EMBL" id="QWC10560.1"/>
    </source>
</evidence>
<gene>
    <name evidence="1" type="ORF">KKR91_02645</name>
</gene>
<evidence type="ECO:0000313" key="2">
    <source>
        <dbReference type="Proteomes" id="UP000676885"/>
    </source>
</evidence>
<dbReference type="EMBL" id="CP076022">
    <property type="protein sequence ID" value="QWC10560.1"/>
    <property type="molecule type" value="Genomic_DNA"/>
</dbReference>
<proteinExistence type="predicted"/>
<dbReference type="AlphaFoldDB" id="A0A975M657"/>
<name>A0A975M657_9MICC</name>
<sequence>MQTLSLQEATRLAEQTAAVAEGHIPYASGLGAPASFTLAWLLAGAGLADIRVASGSSGMGDHFWIETAQWRIDPTLRQFPHLNHRPLVAPVSEPGNFAADKYHPVPASRADAVREVSYGFRNAAETEAFVNEMTTALSRELALPADRLPTR</sequence>
<protein>
    <submittedName>
        <fullName evidence="1">Uncharacterized protein</fullName>
    </submittedName>
</protein>
<keyword evidence="2" id="KW-1185">Reference proteome</keyword>
<dbReference type="Proteomes" id="UP000676885">
    <property type="component" value="Chromosome"/>
</dbReference>
<dbReference type="KEGG" id="ajg:KKR91_02645"/>